<dbReference type="InParanoid" id="G4V7J6"/>
<accession>G4V7J6</accession>
<dbReference type="STRING" id="6183.G4V7J6"/>
<dbReference type="SMART" id="SM00355">
    <property type="entry name" value="ZnF_C2H2"/>
    <property type="match status" value="6"/>
</dbReference>
<feature type="domain" description="C2H2-type" evidence="9">
    <location>
        <begin position="54"/>
        <end position="82"/>
    </location>
</feature>
<protein>
    <submittedName>
        <fullName evidence="11 12">Putative zinc finger protein</fullName>
    </submittedName>
</protein>
<dbReference type="WBParaSite" id="Smp_040960.1">
    <property type="protein sequence ID" value="Smp_040960.1"/>
    <property type="gene ID" value="Smp_040960"/>
</dbReference>
<keyword evidence="5" id="KW-0862">Zinc</keyword>
<evidence type="ECO:0000256" key="1">
    <source>
        <dbReference type="ARBA" id="ARBA00004123"/>
    </source>
</evidence>
<dbReference type="PhylomeDB" id="G4V7J6"/>
<feature type="compositionally biased region" description="Low complexity" evidence="8">
    <location>
        <begin position="153"/>
        <end position="172"/>
    </location>
</feature>
<dbReference type="AlphaFoldDB" id="G4V7J6"/>
<proteinExistence type="predicted"/>
<organism evidence="10 11">
    <name type="scientific">Schistosoma mansoni</name>
    <name type="common">Blood fluke</name>
    <dbReference type="NCBI Taxonomy" id="6183"/>
    <lineage>
        <taxon>Eukaryota</taxon>
        <taxon>Metazoa</taxon>
        <taxon>Spiralia</taxon>
        <taxon>Lophotrochozoa</taxon>
        <taxon>Platyhelminthes</taxon>
        <taxon>Trematoda</taxon>
        <taxon>Digenea</taxon>
        <taxon>Strigeidida</taxon>
        <taxon>Schistosomatoidea</taxon>
        <taxon>Schistosomatidae</taxon>
        <taxon>Schistosoma</taxon>
    </lineage>
</organism>
<dbReference type="Pfam" id="PF00096">
    <property type="entry name" value="zf-C2H2"/>
    <property type="match status" value="3"/>
</dbReference>
<dbReference type="PANTHER" id="PTHR24379:SF125">
    <property type="entry name" value="C2H2-TYPE DOMAIN-CONTAINING PROTEIN"/>
    <property type="match status" value="1"/>
</dbReference>
<dbReference type="Gene3D" id="3.30.160.60">
    <property type="entry name" value="Classic Zinc Finger"/>
    <property type="match status" value="3"/>
</dbReference>
<dbReference type="eggNOG" id="KOG1721">
    <property type="taxonomic scope" value="Eukaryota"/>
</dbReference>
<keyword evidence="4 7" id="KW-0863">Zinc-finger</keyword>
<feature type="domain" description="C2H2-type" evidence="9">
    <location>
        <begin position="250"/>
        <end position="273"/>
    </location>
</feature>
<dbReference type="PROSITE" id="PS00028">
    <property type="entry name" value="ZINC_FINGER_C2H2_1"/>
    <property type="match status" value="6"/>
</dbReference>
<dbReference type="SUPFAM" id="SSF57667">
    <property type="entry name" value="beta-beta-alpha zinc fingers"/>
    <property type="match status" value="2"/>
</dbReference>
<name>G4V7J6_SCHMA</name>
<evidence type="ECO:0000256" key="8">
    <source>
        <dbReference type="SAM" id="MobiDB-lite"/>
    </source>
</evidence>
<reference evidence="10" key="1">
    <citation type="journal article" date="2012" name="PLoS Negl. Trop. Dis.">
        <title>A systematically improved high quality genome and transcriptome of the human blood fluke Schistosoma mansoni.</title>
        <authorList>
            <person name="Protasio A.V."/>
            <person name="Tsai I.J."/>
            <person name="Babbage A."/>
            <person name="Nichol S."/>
            <person name="Hunt M."/>
            <person name="Aslett M.A."/>
            <person name="De Silva N."/>
            <person name="Velarde G.S."/>
            <person name="Anderson T.J."/>
            <person name="Clark R.C."/>
            <person name="Davidson C."/>
            <person name="Dillon G.P."/>
            <person name="Holroyd N.E."/>
            <person name="LoVerde P.T."/>
            <person name="Lloyd C."/>
            <person name="McQuillan J."/>
            <person name="Oliveira G."/>
            <person name="Otto T.D."/>
            <person name="Parker-Manuel S.J."/>
            <person name="Quail M.A."/>
            <person name="Wilson R.A."/>
            <person name="Zerlotini A."/>
            <person name="Dunne D.W."/>
            <person name="Berriman M."/>
        </authorList>
    </citation>
    <scope>NUCLEOTIDE SEQUENCE [LARGE SCALE GENOMIC DNA]</scope>
    <source>
        <strain evidence="10">Puerto Rican</strain>
    </source>
</reference>
<keyword evidence="6" id="KW-0539">Nucleus</keyword>
<reference evidence="11" key="2">
    <citation type="submission" date="2018-12" db="UniProtKB">
        <authorList>
            <consortium name="WormBaseParasite"/>
        </authorList>
    </citation>
    <scope>IDENTIFICATION</scope>
    <source>
        <strain evidence="11 12">Puerto Rican</strain>
    </source>
</reference>
<feature type="domain" description="C2H2-type" evidence="9">
    <location>
        <begin position="112"/>
        <end position="140"/>
    </location>
</feature>
<evidence type="ECO:0000256" key="7">
    <source>
        <dbReference type="PROSITE-ProRule" id="PRU00042"/>
    </source>
</evidence>
<dbReference type="ExpressionAtlas" id="G4V7J6">
    <property type="expression patterns" value="baseline and differential"/>
</dbReference>
<evidence type="ECO:0000313" key="12">
    <source>
        <dbReference type="WBParaSite" id="Smp_040960.2"/>
    </source>
</evidence>
<evidence type="ECO:0000259" key="9">
    <source>
        <dbReference type="PROSITE" id="PS50157"/>
    </source>
</evidence>
<feature type="domain" description="C2H2-type" evidence="9">
    <location>
        <begin position="220"/>
        <end position="248"/>
    </location>
</feature>
<keyword evidence="2" id="KW-0479">Metal-binding</keyword>
<evidence type="ECO:0000313" key="11">
    <source>
        <dbReference type="WBParaSite" id="Smp_040960.1"/>
    </source>
</evidence>
<evidence type="ECO:0000256" key="6">
    <source>
        <dbReference type="ARBA" id="ARBA00023242"/>
    </source>
</evidence>
<dbReference type="InterPro" id="IPR036236">
    <property type="entry name" value="Znf_C2H2_sf"/>
</dbReference>
<comment type="subcellular location">
    <subcellularLocation>
        <location evidence="1">Nucleus</location>
    </subcellularLocation>
</comment>
<accession>A0A5K4EDK5</accession>
<evidence type="ECO:0000256" key="3">
    <source>
        <dbReference type="ARBA" id="ARBA00022737"/>
    </source>
</evidence>
<feature type="domain" description="C2H2-type" evidence="9">
    <location>
        <begin position="286"/>
        <end position="309"/>
    </location>
</feature>
<keyword evidence="3" id="KW-0677">Repeat</keyword>
<dbReference type="PANTHER" id="PTHR24379">
    <property type="entry name" value="KRAB AND ZINC FINGER DOMAIN-CONTAINING"/>
    <property type="match status" value="1"/>
</dbReference>
<evidence type="ECO:0000256" key="5">
    <source>
        <dbReference type="ARBA" id="ARBA00022833"/>
    </source>
</evidence>
<dbReference type="GO" id="GO:0008270">
    <property type="term" value="F:zinc ion binding"/>
    <property type="evidence" value="ECO:0007669"/>
    <property type="project" value="UniProtKB-KW"/>
</dbReference>
<dbReference type="Proteomes" id="UP000008854">
    <property type="component" value="Unassembled WGS sequence"/>
</dbReference>
<keyword evidence="10" id="KW-1185">Reference proteome</keyword>
<dbReference type="PROSITE" id="PS50157">
    <property type="entry name" value="ZINC_FINGER_C2H2_2"/>
    <property type="match status" value="6"/>
</dbReference>
<evidence type="ECO:0000256" key="4">
    <source>
        <dbReference type="ARBA" id="ARBA00022771"/>
    </source>
</evidence>
<feature type="region of interest" description="Disordered" evidence="8">
    <location>
        <begin position="153"/>
        <end position="174"/>
    </location>
</feature>
<evidence type="ECO:0000256" key="2">
    <source>
        <dbReference type="ARBA" id="ARBA00022723"/>
    </source>
</evidence>
<dbReference type="GO" id="GO:0005634">
    <property type="term" value="C:nucleus"/>
    <property type="evidence" value="ECO:0007669"/>
    <property type="project" value="UniProtKB-SubCell"/>
</dbReference>
<feature type="domain" description="C2H2-type" evidence="9">
    <location>
        <begin position="83"/>
        <end position="111"/>
    </location>
</feature>
<dbReference type="InterPro" id="IPR013087">
    <property type="entry name" value="Znf_C2H2_type"/>
</dbReference>
<sequence>MEGGGKLNREPSDNSLASFCQNDITESLITQPIPINIRIAQDIQEFLCQGSKSFKCSLCTRTFRRRDKIKRHLIECHYGIKDYECSLCFKKFARNEHYNRHMNDVHSLTKGYHCRLCNRRFKRDSEFCHHLKTAHHEQSGLFASGSVLLFNESKNTTNHNNDHSTSNHLSDSWSNNYEQKQPLQIDQVDSNSINVAGPGLYVEVEFNANKNEDGENPKPFECTLCGRSFKRQDKLRRHYQEVHDGIREEHQCPACEKKFHRKYKLNRHISEVHRVFGSSVLAGKPFLCPYCRREFAREWSYHQHLQKYHNDCVNSAPVTCIENLEG</sequence>
<dbReference type="FunFam" id="3.30.160.60:FF:000145">
    <property type="entry name" value="Zinc finger protein 574"/>
    <property type="match status" value="1"/>
</dbReference>
<dbReference type="WBParaSite" id="Smp_040960.2">
    <property type="protein sequence ID" value="Smp_040960.2"/>
    <property type="gene ID" value="Smp_040960"/>
</dbReference>
<dbReference type="HOGENOM" id="CLU_960811_0_0_1"/>
<evidence type="ECO:0000313" key="10">
    <source>
        <dbReference type="Proteomes" id="UP000008854"/>
    </source>
</evidence>